<organism evidence="1 2">
    <name type="scientific">Puccinia triticina</name>
    <dbReference type="NCBI Taxonomy" id="208348"/>
    <lineage>
        <taxon>Eukaryota</taxon>
        <taxon>Fungi</taxon>
        <taxon>Dikarya</taxon>
        <taxon>Basidiomycota</taxon>
        <taxon>Pucciniomycotina</taxon>
        <taxon>Pucciniomycetes</taxon>
        <taxon>Pucciniales</taxon>
        <taxon>Pucciniaceae</taxon>
        <taxon>Puccinia</taxon>
    </lineage>
</organism>
<dbReference type="InterPro" id="IPR012340">
    <property type="entry name" value="NA-bd_OB-fold"/>
</dbReference>
<gene>
    <name evidence="1" type="ORF">PtA15_3A764</name>
</gene>
<accession>A0ABY7CFC2</accession>
<dbReference type="InterPro" id="IPR005679">
    <property type="entry name" value="Ribosomal_uS12_bac"/>
</dbReference>
<name>A0ABY7CFC2_9BASI</name>
<dbReference type="Proteomes" id="UP001164743">
    <property type="component" value="Chromosome 3A"/>
</dbReference>
<sequence length="136" mass="14934">MMSLLRCWNCSGRTAPSGLSIQARLSNIGQSIGSRSHLIGKALDGGPLHFDRQFSQTRRIESTINQTIRGCRKTVRREIKAPALEGCPQKKGGRTQDLIGLKYKIIRGALDFAGVVGRRTSRSKYGVKKPKDQAAP</sequence>
<dbReference type="EMBL" id="CP110423">
    <property type="protein sequence ID" value="WAQ83394.1"/>
    <property type="molecule type" value="Genomic_DNA"/>
</dbReference>
<keyword evidence="2" id="KW-1185">Reference proteome</keyword>
<evidence type="ECO:0000313" key="1">
    <source>
        <dbReference type="EMBL" id="WAQ83394.1"/>
    </source>
</evidence>
<proteinExistence type="predicted"/>
<dbReference type="Gene3D" id="2.40.50.140">
    <property type="entry name" value="Nucleic acid-binding proteins"/>
    <property type="match status" value="1"/>
</dbReference>
<evidence type="ECO:0000313" key="2">
    <source>
        <dbReference type="Proteomes" id="UP001164743"/>
    </source>
</evidence>
<protein>
    <recommendedName>
        <fullName evidence="3">Ribosomal protein S12</fullName>
    </recommendedName>
</protein>
<reference evidence="1" key="1">
    <citation type="submission" date="2022-10" db="EMBL/GenBank/DDBJ databases">
        <title>Puccinia triticina Genome sequencing and assembly.</title>
        <authorList>
            <person name="Li C."/>
        </authorList>
    </citation>
    <scope>NUCLEOTIDE SEQUENCE</scope>
    <source>
        <strain evidence="1">Pt15</strain>
    </source>
</reference>
<dbReference type="SUPFAM" id="SSF50249">
    <property type="entry name" value="Nucleic acid-binding proteins"/>
    <property type="match status" value="1"/>
</dbReference>
<evidence type="ECO:0008006" key="3">
    <source>
        <dbReference type="Google" id="ProtNLM"/>
    </source>
</evidence>
<dbReference type="GeneID" id="77808659"/>
<dbReference type="RefSeq" id="XP_053018949.1">
    <property type="nucleotide sequence ID" value="XM_053167764.1"/>
</dbReference>
<dbReference type="PRINTS" id="PR01034">
    <property type="entry name" value="RIBOSOMALS12"/>
</dbReference>